<dbReference type="AlphaFoldDB" id="A0A2M8L5X1"/>
<dbReference type="InterPro" id="IPR036894">
    <property type="entry name" value="YbaB-like_sf"/>
</dbReference>
<proteinExistence type="predicted"/>
<name>A0A2M8L5X1_9BACT</name>
<dbReference type="Pfam" id="PF02575">
    <property type="entry name" value="YbaB_DNA_bd"/>
    <property type="match status" value="1"/>
</dbReference>
<evidence type="ECO:0000313" key="2">
    <source>
        <dbReference type="Proteomes" id="UP000229500"/>
    </source>
</evidence>
<comment type="caution">
    <text evidence="1">The sequence shown here is derived from an EMBL/GenBank/DDBJ whole genome shotgun (WGS) entry which is preliminary data.</text>
</comment>
<organism evidence="1 2">
    <name type="scientific">Candidatus Shapirobacteria bacterium CG10_big_fil_rev_8_21_14_0_10_38_14</name>
    <dbReference type="NCBI Taxonomy" id="1974483"/>
    <lineage>
        <taxon>Bacteria</taxon>
        <taxon>Candidatus Shapironibacteriota</taxon>
    </lineage>
</organism>
<dbReference type="InterPro" id="IPR004401">
    <property type="entry name" value="YbaB/EbfC"/>
</dbReference>
<dbReference type="GO" id="GO:0003677">
    <property type="term" value="F:DNA binding"/>
    <property type="evidence" value="ECO:0007669"/>
    <property type="project" value="InterPro"/>
</dbReference>
<accession>A0A2M8L5X1</accession>
<evidence type="ECO:0000313" key="1">
    <source>
        <dbReference type="EMBL" id="PJE69202.1"/>
    </source>
</evidence>
<evidence type="ECO:0008006" key="3">
    <source>
        <dbReference type="Google" id="ProtNLM"/>
    </source>
</evidence>
<sequence>MFGQMGQKAKMASQMFKIQKQLSNVTTEYEEKGLKVVIKGGGFISSPKIKELEIEGQMDDKEMVEVLNKALKESHKRSLKKLQEIGGGLQGAMGM</sequence>
<reference evidence="2" key="1">
    <citation type="submission" date="2017-09" db="EMBL/GenBank/DDBJ databases">
        <title>Depth-based differentiation of microbial function through sediment-hosted aquifers and enrichment of novel symbionts in the deep terrestrial subsurface.</title>
        <authorList>
            <person name="Probst A.J."/>
            <person name="Ladd B."/>
            <person name="Jarett J.K."/>
            <person name="Geller-Mcgrath D.E."/>
            <person name="Sieber C.M.K."/>
            <person name="Emerson J.B."/>
            <person name="Anantharaman K."/>
            <person name="Thomas B.C."/>
            <person name="Malmstrom R."/>
            <person name="Stieglmeier M."/>
            <person name="Klingl A."/>
            <person name="Woyke T."/>
            <person name="Ryan C.M."/>
            <person name="Banfield J.F."/>
        </authorList>
    </citation>
    <scope>NUCLEOTIDE SEQUENCE [LARGE SCALE GENOMIC DNA]</scope>
</reference>
<dbReference type="Gene3D" id="3.30.1310.10">
    <property type="entry name" value="Nucleoid-associated protein YbaB-like domain"/>
    <property type="match status" value="1"/>
</dbReference>
<dbReference type="EMBL" id="PFEL01000046">
    <property type="protein sequence ID" value="PJE69202.1"/>
    <property type="molecule type" value="Genomic_DNA"/>
</dbReference>
<dbReference type="SUPFAM" id="SSF82607">
    <property type="entry name" value="YbaB-like"/>
    <property type="match status" value="1"/>
</dbReference>
<protein>
    <recommendedName>
        <fullName evidence="3">Nucleoid-associated protein</fullName>
    </recommendedName>
</protein>
<dbReference type="Proteomes" id="UP000229500">
    <property type="component" value="Unassembled WGS sequence"/>
</dbReference>
<gene>
    <name evidence="1" type="ORF">COU96_01040</name>
</gene>